<dbReference type="InterPro" id="IPR037176">
    <property type="entry name" value="Osmotin/thaumatin-like_sf"/>
</dbReference>
<dbReference type="Pfam" id="PF00314">
    <property type="entry name" value="Thaumatin"/>
    <property type="match status" value="1"/>
</dbReference>
<sequence>SNKGTCIIGYCGGNSQCLEAGSAPPITLAEFVTLDNSLDYYDVSRAVQNTRPTRSTHTGSLGEQFGLNGLEPQISRVGWTPNFTTKRPSLLPYFKLSPMALKLLHLLLVLSFIGVDAAVFTLQNNCRNTVWPGIQGGEGKAPLMNGGLRLRSGETVNISAQKGGRAGSGAAVCVHLISQAGEHASPETVVANYMFQECYHASCQSKLTSNESLIWITMK</sequence>
<dbReference type="SUPFAM" id="SSF49870">
    <property type="entry name" value="Osmotin, thaumatin-like protein"/>
    <property type="match status" value="2"/>
</dbReference>
<proteinExistence type="inferred from homology"/>
<feature type="non-terminal residue" evidence="2">
    <location>
        <position position="1"/>
    </location>
</feature>
<dbReference type="Gene3D" id="2.60.110.10">
    <property type="entry name" value="Thaumatin"/>
    <property type="match status" value="2"/>
</dbReference>
<reference evidence="2 3" key="1">
    <citation type="journal article" date="2018" name="Sci. Data">
        <title>The draft genome sequence of cork oak.</title>
        <authorList>
            <person name="Ramos A.M."/>
            <person name="Usie A."/>
            <person name="Barbosa P."/>
            <person name="Barros P.M."/>
            <person name="Capote T."/>
            <person name="Chaves I."/>
            <person name="Simoes F."/>
            <person name="Abreu I."/>
            <person name="Carrasquinho I."/>
            <person name="Faro C."/>
            <person name="Guimaraes J.B."/>
            <person name="Mendonca D."/>
            <person name="Nobrega F."/>
            <person name="Rodrigues L."/>
            <person name="Saibo N.J.M."/>
            <person name="Varela M.C."/>
            <person name="Egas C."/>
            <person name="Matos J."/>
            <person name="Miguel C.M."/>
            <person name="Oliveira M.M."/>
            <person name="Ricardo C.P."/>
            <person name="Goncalves S."/>
        </authorList>
    </citation>
    <scope>NUCLEOTIDE SEQUENCE [LARGE SCALE GENOMIC DNA]</scope>
    <source>
        <strain evidence="3">cv. HL8</strain>
    </source>
</reference>
<protein>
    <submittedName>
        <fullName evidence="2">Uncharacterized protein</fullName>
    </submittedName>
</protein>
<evidence type="ECO:0000313" key="3">
    <source>
        <dbReference type="Proteomes" id="UP000237347"/>
    </source>
</evidence>
<organism evidence="2 3">
    <name type="scientific">Quercus suber</name>
    <name type="common">Cork oak</name>
    <dbReference type="NCBI Taxonomy" id="58331"/>
    <lineage>
        <taxon>Eukaryota</taxon>
        <taxon>Viridiplantae</taxon>
        <taxon>Streptophyta</taxon>
        <taxon>Embryophyta</taxon>
        <taxon>Tracheophyta</taxon>
        <taxon>Spermatophyta</taxon>
        <taxon>Magnoliopsida</taxon>
        <taxon>eudicotyledons</taxon>
        <taxon>Gunneridae</taxon>
        <taxon>Pentapetalae</taxon>
        <taxon>rosids</taxon>
        <taxon>fabids</taxon>
        <taxon>Fagales</taxon>
        <taxon>Fagaceae</taxon>
        <taxon>Quercus</taxon>
    </lineage>
</organism>
<name>A0AAW0L8I8_QUESU</name>
<dbReference type="EMBL" id="PKMF04000148">
    <property type="protein sequence ID" value="KAK7846986.1"/>
    <property type="molecule type" value="Genomic_DNA"/>
</dbReference>
<accession>A0AAW0L8I8</accession>
<dbReference type="InterPro" id="IPR001938">
    <property type="entry name" value="Thaumatin"/>
</dbReference>
<comment type="caution">
    <text evidence="2">The sequence shown here is derived from an EMBL/GenBank/DDBJ whole genome shotgun (WGS) entry which is preliminary data.</text>
</comment>
<dbReference type="Proteomes" id="UP000237347">
    <property type="component" value="Unassembled WGS sequence"/>
</dbReference>
<keyword evidence="3" id="KW-1185">Reference proteome</keyword>
<comment type="similarity">
    <text evidence="1">Belongs to the thaumatin family.</text>
</comment>
<dbReference type="PANTHER" id="PTHR31048">
    <property type="entry name" value="OS03G0233200 PROTEIN"/>
    <property type="match status" value="1"/>
</dbReference>
<evidence type="ECO:0000313" key="2">
    <source>
        <dbReference type="EMBL" id="KAK7846986.1"/>
    </source>
</evidence>
<gene>
    <name evidence="2" type="ORF">CFP56_007299</name>
</gene>
<evidence type="ECO:0000256" key="1">
    <source>
        <dbReference type="ARBA" id="ARBA00010607"/>
    </source>
</evidence>
<dbReference type="PROSITE" id="PS51367">
    <property type="entry name" value="THAUMATIN_2"/>
    <property type="match status" value="1"/>
</dbReference>
<dbReference type="AlphaFoldDB" id="A0AAW0L8I8"/>